<feature type="transmembrane region" description="Helical" evidence="8">
    <location>
        <begin position="263"/>
        <end position="282"/>
    </location>
</feature>
<evidence type="ECO:0000313" key="10">
    <source>
        <dbReference type="Proteomes" id="UP000178999"/>
    </source>
</evidence>
<dbReference type="EMBL" id="MGHY01000006">
    <property type="protein sequence ID" value="OGM79903.1"/>
    <property type="molecule type" value="Genomic_DNA"/>
</dbReference>
<evidence type="ECO:0000256" key="5">
    <source>
        <dbReference type="ARBA" id="ARBA00022989"/>
    </source>
</evidence>
<organism evidence="9 10">
    <name type="scientific">Candidatus Woesebacteria bacterium RIFOXYB1_FULL_38_16</name>
    <dbReference type="NCBI Taxonomy" id="1802538"/>
    <lineage>
        <taxon>Bacteria</taxon>
        <taxon>Candidatus Woeseibacteriota</taxon>
    </lineage>
</organism>
<feature type="transmembrane region" description="Helical" evidence="8">
    <location>
        <begin position="673"/>
        <end position="692"/>
    </location>
</feature>
<feature type="transmembrane region" description="Helical" evidence="8">
    <location>
        <begin position="469"/>
        <end position="489"/>
    </location>
</feature>
<keyword evidence="2" id="KW-1003">Cell membrane</keyword>
<feature type="transmembrane region" description="Helical" evidence="8">
    <location>
        <begin position="294"/>
        <end position="320"/>
    </location>
</feature>
<evidence type="ECO:0000256" key="1">
    <source>
        <dbReference type="ARBA" id="ARBA00004651"/>
    </source>
</evidence>
<feature type="transmembrane region" description="Helical" evidence="8">
    <location>
        <begin position="392"/>
        <end position="410"/>
    </location>
</feature>
<feature type="transmembrane region" description="Helical" evidence="8">
    <location>
        <begin position="501"/>
        <end position="520"/>
    </location>
</feature>
<dbReference type="InterPro" id="IPR018584">
    <property type="entry name" value="GT87"/>
</dbReference>
<evidence type="ECO:0008006" key="11">
    <source>
        <dbReference type="Google" id="ProtNLM"/>
    </source>
</evidence>
<accession>A0A1F8CU95</accession>
<feature type="transmembrane region" description="Helical" evidence="8">
    <location>
        <begin position="161"/>
        <end position="184"/>
    </location>
</feature>
<keyword evidence="4 8" id="KW-0812">Transmembrane</keyword>
<dbReference type="AlphaFoldDB" id="A0A1F8CU95"/>
<keyword evidence="6 8" id="KW-0472">Membrane</keyword>
<proteinExistence type="inferred from homology"/>
<feature type="transmembrane region" description="Helical" evidence="8">
    <location>
        <begin position="332"/>
        <end position="355"/>
    </location>
</feature>
<evidence type="ECO:0000256" key="7">
    <source>
        <dbReference type="ARBA" id="ARBA00024033"/>
    </source>
</evidence>
<keyword evidence="3" id="KW-0808">Transferase</keyword>
<feature type="transmembrane region" description="Helical" evidence="8">
    <location>
        <begin position="620"/>
        <end position="641"/>
    </location>
</feature>
<feature type="transmembrane region" description="Helical" evidence="8">
    <location>
        <begin position="117"/>
        <end position="141"/>
    </location>
</feature>
<dbReference type="Proteomes" id="UP000178999">
    <property type="component" value="Unassembled WGS sequence"/>
</dbReference>
<name>A0A1F8CU95_9BACT</name>
<feature type="transmembrane region" description="Helical" evidence="8">
    <location>
        <begin position="746"/>
        <end position="767"/>
    </location>
</feature>
<protein>
    <recommendedName>
        <fullName evidence="11">DUF2029 domain-containing protein</fullName>
    </recommendedName>
</protein>
<feature type="transmembrane region" description="Helical" evidence="8">
    <location>
        <begin position="779"/>
        <end position="799"/>
    </location>
</feature>
<feature type="transmembrane region" description="Helical" evidence="8">
    <location>
        <begin position="526"/>
        <end position="542"/>
    </location>
</feature>
<evidence type="ECO:0000256" key="6">
    <source>
        <dbReference type="ARBA" id="ARBA00023136"/>
    </source>
</evidence>
<evidence type="ECO:0000256" key="3">
    <source>
        <dbReference type="ARBA" id="ARBA00022679"/>
    </source>
</evidence>
<evidence type="ECO:0000256" key="8">
    <source>
        <dbReference type="SAM" id="Phobius"/>
    </source>
</evidence>
<feature type="transmembrane region" description="Helical" evidence="8">
    <location>
        <begin position="551"/>
        <end position="572"/>
    </location>
</feature>
<feature type="transmembrane region" description="Helical" evidence="8">
    <location>
        <begin position="584"/>
        <end position="608"/>
    </location>
</feature>
<feature type="transmembrane region" description="Helical" evidence="8">
    <location>
        <begin position="361"/>
        <end position="380"/>
    </location>
</feature>
<dbReference type="GO" id="GO:0016758">
    <property type="term" value="F:hexosyltransferase activity"/>
    <property type="evidence" value="ECO:0007669"/>
    <property type="project" value="InterPro"/>
</dbReference>
<gene>
    <name evidence="9" type="ORF">A2382_03175</name>
</gene>
<sequence>MTYKFLLLLLIFLFTLGLISAKPGVGNLQNYYQLTEKYASHDKENRFQVLIKYPPLTDLIFSTLIKNFPIDKSNPLFGNQKVFIIFKFVLFSFYFLGMFSFLFFARGKKKLIPIIDLCLIYFSAFSLILVALGQSFFSIFSLPPFLLSMGLLIRKKYTASLLLYLISSLFNWSLLIFLPIMLIYQFRRNKQRWSSILVVFIYIFLIIFLIYFPFLSQNQELLFARIHTNTFNLPWLINFILYLISSEQAATYLNLFSNLSIKTMFIFLTLISIKFVFIKELSLKILLRFLFASYLIYILFFPAVSEGNLIMLPVLSMLMFTINRKAVNKYRFLTANILTSLNIYLFYGLAGISLLRNSYYIYFRNIFFVSFIFFLIWELYHMLSNKKTSVLFYKLTLISTLLLFVVYLFPSPGSSDHISWTQYALASLEYPNPFRAYNEVILQYPPISIVIISFFTHLWKTLVGKSLDYILAIKLSVTFFYALMFISYLKFSNIFSQRKKLSTLCVTFIFLTTFSLLIQTIGLDDLNVYIFPSLVVAIIALLKKKYLVSGLLLGLTIAIKWQPTILLPVFLATIFDIRNLKKSIINNLLCFIVGLTLIPTISWYLALIQPNGIPTIQRSFAFFFEGAAALSGRALNLNWIVTYVMHWFEYQVETLEHLGWINREIPKGFGPKIFQGQLFFLSSGLVMLKYWLKKKKTTIDFLTTSILIFFSHQILNKSAYEKHIFYTTALMLLLYLINPTKGNRKLLYLFDLMTFINLVFFLGVTGGEEWGRLLIKMDVTIPLSVWYVVIYLWVFGTYLKSGSLPLAKKTLSQRPTKYKASKNIL</sequence>
<reference evidence="9 10" key="1">
    <citation type="journal article" date="2016" name="Nat. Commun.">
        <title>Thousands of microbial genomes shed light on interconnected biogeochemical processes in an aquifer system.</title>
        <authorList>
            <person name="Anantharaman K."/>
            <person name="Brown C.T."/>
            <person name="Hug L.A."/>
            <person name="Sharon I."/>
            <person name="Castelle C.J."/>
            <person name="Probst A.J."/>
            <person name="Thomas B.C."/>
            <person name="Singh A."/>
            <person name="Wilkins M.J."/>
            <person name="Karaoz U."/>
            <person name="Brodie E.L."/>
            <person name="Williams K.H."/>
            <person name="Hubbard S.S."/>
            <person name="Banfield J.F."/>
        </authorList>
    </citation>
    <scope>NUCLEOTIDE SEQUENCE [LARGE SCALE GENOMIC DNA]</scope>
</reference>
<comment type="caution">
    <text evidence="9">The sequence shown here is derived from an EMBL/GenBank/DDBJ whole genome shotgun (WGS) entry which is preliminary data.</text>
</comment>
<evidence type="ECO:0000313" key="9">
    <source>
        <dbReference type="EMBL" id="OGM79903.1"/>
    </source>
</evidence>
<dbReference type="GO" id="GO:0005886">
    <property type="term" value="C:plasma membrane"/>
    <property type="evidence" value="ECO:0007669"/>
    <property type="project" value="UniProtKB-SubCell"/>
</dbReference>
<comment type="similarity">
    <text evidence="7">Belongs to the glycosyltransferase 87 family.</text>
</comment>
<evidence type="ECO:0000256" key="2">
    <source>
        <dbReference type="ARBA" id="ARBA00022475"/>
    </source>
</evidence>
<comment type="subcellular location">
    <subcellularLocation>
        <location evidence="1">Cell membrane</location>
        <topology evidence="1">Multi-pass membrane protein</topology>
    </subcellularLocation>
</comment>
<dbReference type="STRING" id="1802538.A2382_03175"/>
<evidence type="ECO:0000256" key="4">
    <source>
        <dbReference type="ARBA" id="ARBA00022692"/>
    </source>
</evidence>
<keyword evidence="5 8" id="KW-1133">Transmembrane helix</keyword>
<feature type="transmembrane region" description="Helical" evidence="8">
    <location>
        <begin position="196"/>
        <end position="215"/>
    </location>
</feature>
<dbReference type="Pfam" id="PF09594">
    <property type="entry name" value="GT87"/>
    <property type="match status" value="1"/>
</dbReference>
<feature type="transmembrane region" description="Helical" evidence="8">
    <location>
        <begin position="82"/>
        <end position="105"/>
    </location>
</feature>